<feature type="transmembrane region" description="Helical" evidence="1">
    <location>
        <begin position="12"/>
        <end position="34"/>
    </location>
</feature>
<accession>A0A0D7AI73</accession>
<feature type="transmembrane region" description="Helical" evidence="1">
    <location>
        <begin position="83"/>
        <end position="100"/>
    </location>
</feature>
<keyword evidence="3" id="KW-1185">Reference proteome</keyword>
<sequence>MAQTNRTLPFGILIAVLVLVGALILWFTTTIYYAVLPIVIAVTISLQRPGEPSFLWLIWIYPAIVMLVINCSPAFSTLEHHPGLLLTLLFIGAASFVVWANPLTPSSTQDLSIATVFEASQHKEGPPPYDTSQTAHHVIV</sequence>
<feature type="transmembrane region" description="Helical" evidence="1">
    <location>
        <begin position="54"/>
        <end position="71"/>
    </location>
</feature>
<reference evidence="2 3" key="1">
    <citation type="journal article" date="2015" name="Fungal Genet. Biol.">
        <title>Evolution of novel wood decay mechanisms in Agaricales revealed by the genome sequences of Fistulina hepatica and Cylindrobasidium torrendii.</title>
        <authorList>
            <person name="Floudas D."/>
            <person name="Held B.W."/>
            <person name="Riley R."/>
            <person name="Nagy L.G."/>
            <person name="Koehler G."/>
            <person name="Ransdell A.S."/>
            <person name="Younus H."/>
            <person name="Chow J."/>
            <person name="Chiniquy J."/>
            <person name="Lipzen A."/>
            <person name="Tritt A."/>
            <person name="Sun H."/>
            <person name="Haridas S."/>
            <person name="LaButti K."/>
            <person name="Ohm R.A."/>
            <person name="Kues U."/>
            <person name="Blanchette R.A."/>
            <person name="Grigoriev I.V."/>
            <person name="Minto R.E."/>
            <person name="Hibbett D.S."/>
        </authorList>
    </citation>
    <scope>NUCLEOTIDE SEQUENCE [LARGE SCALE GENOMIC DNA]</scope>
    <source>
        <strain evidence="2 3">ATCC 64428</strain>
    </source>
</reference>
<gene>
    <name evidence="2" type="ORF">FISHEDRAFT_57750</name>
</gene>
<keyword evidence="1" id="KW-1133">Transmembrane helix</keyword>
<dbReference type="EMBL" id="KN881694">
    <property type="protein sequence ID" value="KIY50025.1"/>
    <property type="molecule type" value="Genomic_DNA"/>
</dbReference>
<dbReference type="AlphaFoldDB" id="A0A0D7AI73"/>
<evidence type="ECO:0000313" key="3">
    <source>
        <dbReference type="Proteomes" id="UP000054144"/>
    </source>
</evidence>
<organism evidence="2 3">
    <name type="scientific">Fistulina hepatica ATCC 64428</name>
    <dbReference type="NCBI Taxonomy" id="1128425"/>
    <lineage>
        <taxon>Eukaryota</taxon>
        <taxon>Fungi</taxon>
        <taxon>Dikarya</taxon>
        <taxon>Basidiomycota</taxon>
        <taxon>Agaricomycotina</taxon>
        <taxon>Agaricomycetes</taxon>
        <taxon>Agaricomycetidae</taxon>
        <taxon>Agaricales</taxon>
        <taxon>Fistulinaceae</taxon>
        <taxon>Fistulina</taxon>
    </lineage>
</organism>
<protein>
    <submittedName>
        <fullName evidence="2">Uncharacterized protein</fullName>
    </submittedName>
</protein>
<keyword evidence="1" id="KW-0472">Membrane</keyword>
<proteinExistence type="predicted"/>
<evidence type="ECO:0000256" key="1">
    <source>
        <dbReference type="SAM" id="Phobius"/>
    </source>
</evidence>
<name>A0A0D7AI73_9AGAR</name>
<evidence type="ECO:0000313" key="2">
    <source>
        <dbReference type="EMBL" id="KIY50025.1"/>
    </source>
</evidence>
<keyword evidence="1" id="KW-0812">Transmembrane</keyword>
<dbReference type="Proteomes" id="UP000054144">
    <property type="component" value="Unassembled WGS sequence"/>
</dbReference>